<comment type="caution">
    <text evidence="3">The sequence shown here is derived from an EMBL/GenBank/DDBJ whole genome shotgun (WGS) entry which is preliminary data.</text>
</comment>
<protein>
    <recommendedName>
        <fullName evidence="2">HTH luxR-type domain-containing protein</fullName>
    </recommendedName>
</protein>
<dbReference type="InterPro" id="IPR016032">
    <property type="entry name" value="Sig_transdc_resp-reg_C-effctor"/>
</dbReference>
<sequence>MKVIHSDFLEPDSEFGGNRLNDTSREPGDDFEAALSEALRLLDATVEKHRERMARSSLITSVDTDCHELSEVAARVISGARESIDVIVADADPTEAVCNARRALLSVDERIGVRLLCTRAMIDRGLTRIEGDDKEGIEIRVARIPRMQALIVDGRVAVVCAGAADGRRASVIRAATVIRALHTYFEGLWQHATVVAGRSSLRGHPRPKAVRQILACLRSGVTDEVAARELSVSVRTYRRYVAEIMTMLGANSRFQAGVRAAELGLLPSGRQPRAQAQAQAQAPAPTVLPSAAVPPGLAAS</sequence>
<accession>A0ABP5Z7D2</accession>
<dbReference type="InterPro" id="IPR000792">
    <property type="entry name" value="Tscrpt_reg_LuxR_C"/>
</dbReference>
<dbReference type="Proteomes" id="UP001501358">
    <property type="component" value="Unassembled WGS sequence"/>
</dbReference>
<dbReference type="SUPFAM" id="SSF46894">
    <property type="entry name" value="C-terminal effector domain of the bipartite response regulators"/>
    <property type="match status" value="1"/>
</dbReference>
<evidence type="ECO:0000256" key="1">
    <source>
        <dbReference type="SAM" id="MobiDB-lite"/>
    </source>
</evidence>
<feature type="domain" description="HTH luxR-type" evidence="2">
    <location>
        <begin position="211"/>
        <end position="260"/>
    </location>
</feature>
<dbReference type="InterPro" id="IPR036388">
    <property type="entry name" value="WH-like_DNA-bd_sf"/>
</dbReference>
<name>A0ABP5Z7D2_9ACTN</name>
<keyword evidence="4" id="KW-1185">Reference proteome</keyword>
<dbReference type="SMART" id="SM00421">
    <property type="entry name" value="HTH_LUXR"/>
    <property type="match status" value="1"/>
</dbReference>
<reference evidence="4" key="1">
    <citation type="journal article" date="2019" name="Int. J. Syst. Evol. Microbiol.">
        <title>The Global Catalogue of Microorganisms (GCM) 10K type strain sequencing project: providing services to taxonomists for standard genome sequencing and annotation.</title>
        <authorList>
            <consortium name="The Broad Institute Genomics Platform"/>
            <consortium name="The Broad Institute Genome Sequencing Center for Infectious Disease"/>
            <person name="Wu L."/>
            <person name="Ma J."/>
        </authorList>
    </citation>
    <scope>NUCLEOTIDE SEQUENCE [LARGE SCALE GENOMIC DNA]</scope>
    <source>
        <strain evidence="4">JCM 6307</strain>
    </source>
</reference>
<organism evidence="3 4">
    <name type="scientific">Streptomyces thermolineatus</name>
    <dbReference type="NCBI Taxonomy" id="44033"/>
    <lineage>
        <taxon>Bacteria</taxon>
        <taxon>Bacillati</taxon>
        <taxon>Actinomycetota</taxon>
        <taxon>Actinomycetes</taxon>
        <taxon>Kitasatosporales</taxon>
        <taxon>Streptomycetaceae</taxon>
        <taxon>Streptomyces</taxon>
    </lineage>
</organism>
<dbReference type="EMBL" id="BAAATA010000013">
    <property type="protein sequence ID" value="GAA2489850.1"/>
    <property type="molecule type" value="Genomic_DNA"/>
</dbReference>
<dbReference type="Gene3D" id="1.10.10.10">
    <property type="entry name" value="Winged helix-like DNA-binding domain superfamily/Winged helix DNA-binding domain"/>
    <property type="match status" value="1"/>
</dbReference>
<feature type="region of interest" description="Disordered" evidence="1">
    <location>
        <begin position="270"/>
        <end position="300"/>
    </location>
</feature>
<gene>
    <name evidence="3" type="ORF">GCM10010406_27520</name>
</gene>
<evidence type="ECO:0000259" key="2">
    <source>
        <dbReference type="SMART" id="SM00421"/>
    </source>
</evidence>
<evidence type="ECO:0000313" key="3">
    <source>
        <dbReference type="EMBL" id="GAA2489850.1"/>
    </source>
</evidence>
<feature type="compositionally biased region" description="Low complexity" evidence="1">
    <location>
        <begin position="270"/>
        <end position="285"/>
    </location>
</feature>
<evidence type="ECO:0000313" key="4">
    <source>
        <dbReference type="Proteomes" id="UP001501358"/>
    </source>
</evidence>
<proteinExistence type="predicted"/>